<organism evidence="1">
    <name type="scientific">uncultured Desulfobacteraceae bacterium</name>
    <dbReference type="NCBI Taxonomy" id="218296"/>
    <lineage>
        <taxon>Bacteria</taxon>
        <taxon>Pseudomonadati</taxon>
        <taxon>Thermodesulfobacteriota</taxon>
        <taxon>Desulfobacteria</taxon>
        <taxon>Desulfobacterales</taxon>
        <taxon>Desulfobacteraceae</taxon>
        <taxon>environmental samples</taxon>
    </lineage>
</organism>
<gene>
    <name evidence="1" type="ORF">EPICR_170045</name>
</gene>
<sequence>MSKTFRPSSREETLLSKIESSRDFARRRALNGIQDCIEPLSNAIATKLIENGLVETANKNGLQERISQSLDKLSRADDFDIDYQTSPFRGLAPHPHVVALYLTAFVIEKLIDDKDVVDVFGSDEDIYVTIEEQIRKYLP</sequence>
<name>A0A484HG05_9BACT</name>
<reference evidence="1" key="1">
    <citation type="submission" date="2019-01" db="EMBL/GenBank/DDBJ databases">
        <authorList>
            <consortium name="Genoscope - CEA"/>
            <person name="William W."/>
        </authorList>
    </citation>
    <scope>NUCLEOTIDE SEQUENCE</scope>
    <source>
        <strain evidence="1">CR-1</strain>
    </source>
</reference>
<protein>
    <submittedName>
        <fullName evidence="1">Uncharacterized protein</fullName>
    </submittedName>
</protein>
<dbReference type="AlphaFoldDB" id="A0A484HG05"/>
<accession>A0A484HG05</accession>
<dbReference type="EMBL" id="CAACVI010000009">
    <property type="protein sequence ID" value="VEN73429.1"/>
    <property type="molecule type" value="Genomic_DNA"/>
</dbReference>
<evidence type="ECO:0000313" key="1">
    <source>
        <dbReference type="EMBL" id="VEN73429.1"/>
    </source>
</evidence>
<proteinExistence type="predicted"/>